<gene>
    <name evidence="2" type="ORF">AMAG_11680</name>
</gene>
<protein>
    <recommendedName>
        <fullName evidence="4">RRM domain-containing protein</fullName>
    </recommendedName>
</protein>
<organism evidence="2 3">
    <name type="scientific">Allomyces macrogynus (strain ATCC 38327)</name>
    <name type="common">Allomyces javanicus var. macrogynus</name>
    <dbReference type="NCBI Taxonomy" id="578462"/>
    <lineage>
        <taxon>Eukaryota</taxon>
        <taxon>Fungi</taxon>
        <taxon>Fungi incertae sedis</taxon>
        <taxon>Blastocladiomycota</taxon>
        <taxon>Blastocladiomycetes</taxon>
        <taxon>Blastocladiales</taxon>
        <taxon>Blastocladiaceae</taxon>
        <taxon>Allomyces</taxon>
    </lineage>
</organism>
<dbReference type="Gene3D" id="3.30.70.330">
    <property type="match status" value="1"/>
</dbReference>
<evidence type="ECO:0000256" key="1">
    <source>
        <dbReference type="SAM" id="MobiDB-lite"/>
    </source>
</evidence>
<feature type="compositionally biased region" description="Basic and acidic residues" evidence="1">
    <location>
        <begin position="205"/>
        <end position="218"/>
    </location>
</feature>
<dbReference type="AlphaFoldDB" id="A0A0L0SVR0"/>
<dbReference type="EMBL" id="GG745350">
    <property type="protein sequence ID" value="KNE66551.1"/>
    <property type="molecule type" value="Genomic_DNA"/>
</dbReference>
<dbReference type="OrthoDB" id="10533935at2759"/>
<dbReference type="InterPro" id="IPR035979">
    <property type="entry name" value="RBD_domain_sf"/>
</dbReference>
<feature type="compositionally biased region" description="Pro residues" evidence="1">
    <location>
        <begin position="294"/>
        <end position="321"/>
    </location>
</feature>
<dbReference type="Proteomes" id="UP000054350">
    <property type="component" value="Unassembled WGS sequence"/>
</dbReference>
<feature type="compositionally biased region" description="Gly residues" evidence="1">
    <location>
        <begin position="528"/>
        <end position="541"/>
    </location>
</feature>
<feature type="compositionally biased region" description="Polar residues" evidence="1">
    <location>
        <begin position="357"/>
        <end position="370"/>
    </location>
</feature>
<evidence type="ECO:0000313" key="3">
    <source>
        <dbReference type="Proteomes" id="UP000054350"/>
    </source>
</evidence>
<dbReference type="OMA" id="PVEFAHA"/>
<name>A0A0L0SVR0_ALLM3</name>
<accession>A0A0L0SVR0</accession>
<feature type="region of interest" description="Disordered" evidence="1">
    <location>
        <begin position="162"/>
        <end position="394"/>
    </location>
</feature>
<reference evidence="3" key="2">
    <citation type="submission" date="2009-11" db="EMBL/GenBank/DDBJ databases">
        <title>The Genome Sequence of Allomyces macrogynus strain ATCC 38327.</title>
        <authorList>
            <consortium name="The Broad Institute Genome Sequencing Platform"/>
            <person name="Russ C."/>
            <person name="Cuomo C."/>
            <person name="Shea T."/>
            <person name="Young S.K."/>
            <person name="Zeng Q."/>
            <person name="Koehrsen M."/>
            <person name="Haas B."/>
            <person name="Borodovsky M."/>
            <person name="Guigo R."/>
            <person name="Alvarado L."/>
            <person name="Berlin A."/>
            <person name="Borenstein D."/>
            <person name="Chen Z."/>
            <person name="Engels R."/>
            <person name="Freedman E."/>
            <person name="Gellesch M."/>
            <person name="Goldberg J."/>
            <person name="Griggs A."/>
            <person name="Gujja S."/>
            <person name="Heiman D."/>
            <person name="Hepburn T."/>
            <person name="Howarth C."/>
            <person name="Jen D."/>
            <person name="Larson L."/>
            <person name="Lewis B."/>
            <person name="Mehta T."/>
            <person name="Park D."/>
            <person name="Pearson M."/>
            <person name="Roberts A."/>
            <person name="Saif S."/>
            <person name="Shenoy N."/>
            <person name="Sisk P."/>
            <person name="Stolte C."/>
            <person name="Sykes S."/>
            <person name="Walk T."/>
            <person name="White J."/>
            <person name="Yandava C."/>
            <person name="Burger G."/>
            <person name="Gray M.W."/>
            <person name="Holland P.W.H."/>
            <person name="King N."/>
            <person name="Lang F.B.F."/>
            <person name="Roger A.J."/>
            <person name="Ruiz-Trillo I."/>
            <person name="Lander E."/>
            <person name="Nusbaum C."/>
        </authorList>
    </citation>
    <scope>NUCLEOTIDE SEQUENCE [LARGE SCALE GENOMIC DNA]</scope>
    <source>
        <strain evidence="3">ATCC 38327</strain>
    </source>
</reference>
<dbReference type="GO" id="GO:0003676">
    <property type="term" value="F:nucleic acid binding"/>
    <property type="evidence" value="ECO:0007669"/>
    <property type="project" value="InterPro"/>
</dbReference>
<evidence type="ECO:0000313" key="2">
    <source>
        <dbReference type="EMBL" id="KNE66551.1"/>
    </source>
</evidence>
<feature type="compositionally biased region" description="Low complexity" evidence="1">
    <location>
        <begin position="182"/>
        <end position="191"/>
    </location>
</feature>
<feature type="compositionally biased region" description="Gly residues" evidence="1">
    <location>
        <begin position="559"/>
        <end position="571"/>
    </location>
</feature>
<dbReference type="InterPro" id="IPR012677">
    <property type="entry name" value="Nucleotide-bd_a/b_plait_sf"/>
</dbReference>
<dbReference type="STRING" id="578462.A0A0L0SVR0"/>
<feature type="region of interest" description="Disordered" evidence="1">
    <location>
        <begin position="528"/>
        <end position="580"/>
    </location>
</feature>
<sequence length="580" mass="62050">MAIHVTCKPLAQSHCFFLRPYACTHRHKSPFTALQSSLWPSSKRQHTTNMLATTVPSVRARPVVPAQPVDPTTVCLIGIPYDITMRDIETIKIQLGPTVKVIDVQVPTDRTGATGLLFVQFADPYHVARVFDVAAVPGGIPAFGRLLMVKQATANWREQYMRSGRRPRLQASRPAPEPVSDSALTPASAPALPRPVPQSTPKSGAIHDEKDHDGHDSYDDVEAASARKRQSSAEFDDTPSRPYKKHVSQPPSPRSSRSAPHADDACEATPRSRAHTHPKPDTVHVFVSSTPKQVYPPPKQVFPPPKQVYPPPKQVYSPPPQRQSSTSKPRSGPASPSYARDRSAPPRAAPWARDESLWSQGASLSLSQNHAVKVEPPPSLPEATTKHEEEDPEQVLMRGSRWELRAAAVPLGFASSQATMSSMAVPGSALPPPVPAHPTGDAQAEVAVAVESASTSAATTYATAAATWISTATGGSHGHGHSTYGYHQHHQSHQNRPYPYGYNHRGRGRGYAGSGGCSGGGRGGFRSHGWTRGGGSAGRGSGWNSNSRAGYPSSHNQGTGYGAGRGSGRSGYHGSHGRGY</sequence>
<dbReference type="VEuPathDB" id="FungiDB:AMAG_11680"/>
<dbReference type="SUPFAM" id="SSF54928">
    <property type="entry name" value="RNA-binding domain, RBD"/>
    <property type="match status" value="1"/>
</dbReference>
<evidence type="ECO:0008006" key="4">
    <source>
        <dbReference type="Google" id="ProtNLM"/>
    </source>
</evidence>
<reference evidence="2 3" key="1">
    <citation type="submission" date="2009-11" db="EMBL/GenBank/DDBJ databases">
        <title>Annotation of Allomyces macrogynus ATCC 38327.</title>
        <authorList>
            <consortium name="The Broad Institute Genome Sequencing Platform"/>
            <person name="Russ C."/>
            <person name="Cuomo C."/>
            <person name="Burger G."/>
            <person name="Gray M.W."/>
            <person name="Holland P.W.H."/>
            <person name="King N."/>
            <person name="Lang F.B.F."/>
            <person name="Roger A.J."/>
            <person name="Ruiz-Trillo I."/>
            <person name="Young S.K."/>
            <person name="Zeng Q."/>
            <person name="Gargeya S."/>
            <person name="Fitzgerald M."/>
            <person name="Haas B."/>
            <person name="Abouelleil A."/>
            <person name="Alvarado L."/>
            <person name="Arachchi H.M."/>
            <person name="Berlin A."/>
            <person name="Chapman S.B."/>
            <person name="Gearin G."/>
            <person name="Goldberg J."/>
            <person name="Griggs A."/>
            <person name="Gujja S."/>
            <person name="Hansen M."/>
            <person name="Heiman D."/>
            <person name="Howarth C."/>
            <person name="Larimer J."/>
            <person name="Lui A."/>
            <person name="MacDonald P.J.P."/>
            <person name="McCowen C."/>
            <person name="Montmayeur A."/>
            <person name="Murphy C."/>
            <person name="Neiman D."/>
            <person name="Pearson M."/>
            <person name="Priest M."/>
            <person name="Roberts A."/>
            <person name="Saif S."/>
            <person name="Shea T."/>
            <person name="Sisk P."/>
            <person name="Stolte C."/>
            <person name="Sykes S."/>
            <person name="Wortman J."/>
            <person name="Nusbaum C."/>
            <person name="Birren B."/>
        </authorList>
    </citation>
    <scope>NUCLEOTIDE SEQUENCE [LARGE SCALE GENOMIC DNA]</scope>
    <source>
        <strain evidence="2 3">ATCC 38327</strain>
    </source>
</reference>
<keyword evidence="3" id="KW-1185">Reference proteome</keyword>
<proteinExistence type="predicted"/>